<keyword evidence="2" id="KW-1185">Reference proteome</keyword>
<protein>
    <submittedName>
        <fullName evidence="1">DUF4270 family protein</fullName>
    </submittedName>
</protein>
<comment type="caution">
    <text evidence="1">The sequence shown here is derived from an EMBL/GenBank/DDBJ whole genome shotgun (WGS) entry which is preliminary data.</text>
</comment>
<sequence length="453" mass="48972">MIFGNLLPTPKVSKLLSTCRQWLRRAGAILVLALPGLLAACETTTGLEGEREVNKVTGTVYVDTLTVRTSTVLVDSVVTSSSSYLMLGQYQDDRLGTITARSYLRLGLGSSAFTPEATAQFDSLVLVLPADTYRYGDTTRVQHLEVHRLTEALRPNTTYYAFNSRAYAATSLGTRSFRARPVLGSLCIRLDAALGQELLTAGINRQLSTDGELEARLPGLALTPSAADNAALLRFTAASSETALRLYYHLPSAPSEALQYSFTGESGARHFYQLQTDRRATLLSSLTATRQAVLSARTAAEAYIQGGLGLQTKVEVPYLLDLKNLTGTWVLNSAQLTLETVAGTENQYLTAPSALTAQLTDRGNHSGAYLTNLDGSTNTAAYARSTSIKTNLEQGSYTFSLTHYMEAVLDRRIENTGILLAPNSAATPERVVLGGTKHTTNPIRLGLYLTRVQ</sequence>
<gene>
    <name evidence="1" type="ORF">EU556_15660</name>
</gene>
<organism evidence="1 2">
    <name type="scientific">Hymenobacter fodinae</name>
    <dbReference type="NCBI Taxonomy" id="2510796"/>
    <lineage>
        <taxon>Bacteria</taxon>
        <taxon>Pseudomonadati</taxon>
        <taxon>Bacteroidota</taxon>
        <taxon>Cytophagia</taxon>
        <taxon>Cytophagales</taxon>
        <taxon>Hymenobacteraceae</taxon>
        <taxon>Hymenobacter</taxon>
    </lineage>
</organism>
<proteinExistence type="predicted"/>
<accession>A0A4Z0P6J1</accession>
<dbReference type="InterPro" id="IPR025366">
    <property type="entry name" value="DUF4270"/>
</dbReference>
<dbReference type="Pfam" id="PF14092">
    <property type="entry name" value="DUF4270"/>
    <property type="match status" value="1"/>
</dbReference>
<reference evidence="1 2" key="1">
    <citation type="submission" date="2019-04" db="EMBL/GenBank/DDBJ databases">
        <authorList>
            <person name="Feng G."/>
            <person name="Zhang J."/>
            <person name="Zhu H."/>
        </authorList>
    </citation>
    <scope>NUCLEOTIDE SEQUENCE [LARGE SCALE GENOMIC DNA]</scope>
    <source>
        <strain evidence="1 2">92R-1</strain>
    </source>
</reference>
<dbReference type="EMBL" id="SRLA01000003">
    <property type="protein sequence ID" value="TGE06287.1"/>
    <property type="molecule type" value="Genomic_DNA"/>
</dbReference>
<dbReference type="Proteomes" id="UP000298337">
    <property type="component" value="Unassembled WGS sequence"/>
</dbReference>
<name>A0A4Z0P6J1_9BACT</name>
<dbReference type="AlphaFoldDB" id="A0A4Z0P6J1"/>
<evidence type="ECO:0000313" key="1">
    <source>
        <dbReference type="EMBL" id="TGE06287.1"/>
    </source>
</evidence>
<dbReference type="OrthoDB" id="1092930at2"/>
<evidence type="ECO:0000313" key="2">
    <source>
        <dbReference type="Proteomes" id="UP000298337"/>
    </source>
</evidence>